<evidence type="ECO:0000313" key="2">
    <source>
        <dbReference type="EMBL" id="TWT47622.1"/>
    </source>
</evidence>
<sequence length="601" mass="64455">MNRYIRIGYVAPRLVGALLLYILIEVGAGIALRQSIIQGGQAAVGARVEVREVAVSLRHARATIEGLQLANPSRPMENLLEADRLELDFDGNSLLRRKAIVDHAVLRGARFGVPRETSGALDPSDKTTDTASFAPWITEGAKNAATAWAEKLGGDIEGRLQSTIDEFESPRLADELAERWPARYQALRDEADALRDEARRFRDELRVARENPLRYVDQLAAAPSRLRALTARLKQLQTDVASLPREIEADRQQIAVARRADESRLRASLAADQLDANSLTTQLLGDTVTQPIAEAISWLRWVRRMTPSTKATGNVTPASRGVDVQFLGLQQRPNLLIRALDIEGSATLAGRPVEMTGVLTGLTTEPSLHGEPMRLVLSTTGGAKLEVRATIDRSTPVPSETIHIDCPNFTVPRLELGPAAGLALRTDPSVGNLTVSLQTEGEALSGQMQLVQEQLQIEPALGPNASAFSARLAEAAAGRLGRLNRAATRVDLAGTLNTPKVTVWSSLGTGLAESLRGAAEGVISQERERLLAASSEDLAERLARFDAALRPLQEAVSGAVEGSGGDLKSLSSAVLAAGSGRGSLSFEKLGQQLPKAGSLFR</sequence>
<protein>
    <recommendedName>
        <fullName evidence="4">TIGR03545 family protein</fullName>
    </recommendedName>
</protein>
<organism evidence="2 3">
    <name type="scientific">Botrimarina hoheduenensis</name>
    <dbReference type="NCBI Taxonomy" id="2528000"/>
    <lineage>
        <taxon>Bacteria</taxon>
        <taxon>Pseudomonadati</taxon>
        <taxon>Planctomycetota</taxon>
        <taxon>Planctomycetia</taxon>
        <taxon>Pirellulales</taxon>
        <taxon>Lacipirellulaceae</taxon>
        <taxon>Botrimarina</taxon>
    </lineage>
</organism>
<feature type="coiled-coil region" evidence="1">
    <location>
        <begin position="184"/>
        <end position="246"/>
    </location>
</feature>
<reference evidence="2 3" key="1">
    <citation type="submission" date="2019-02" db="EMBL/GenBank/DDBJ databases">
        <title>Deep-cultivation of Planctomycetes and their phenomic and genomic characterization uncovers novel biology.</title>
        <authorList>
            <person name="Wiegand S."/>
            <person name="Jogler M."/>
            <person name="Boedeker C."/>
            <person name="Pinto D."/>
            <person name="Vollmers J."/>
            <person name="Rivas-Marin E."/>
            <person name="Kohn T."/>
            <person name="Peeters S.H."/>
            <person name="Heuer A."/>
            <person name="Rast P."/>
            <person name="Oberbeckmann S."/>
            <person name="Bunk B."/>
            <person name="Jeske O."/>
            <person name="Meyerdierks A."/>
            <person name="Storesund J.E."/>
            <person name="Kallscheuer N."/>
            <person name="Luecker S."/>
            <person name="Lage O.M."/>
            <person name="Pohl T."/>
            <person name="Merkel B.J."/>
            <person name="Hornburger P."/>
            <person name="Mueller R.-W."/>
            <person name="Bruemmer F."/>
            <person name="Labrenz M."/>
            <person name="Spormann A.M."/>
            <person name="Op Den Camp H."/>
            <person name="Overmann J."/>
            <person name="Amann R."/>
            <person name="Jetten M.S.M."/>
            <person name="Mascher T."/>
            <person name="Medema M.H."/>
            <person name="Devos D.P."/>
            <person name="Kaster A.-K."/>
            <person name="Ovreas L."/>
            <person name="Rohde M."/>
            <person name="Galperin M.Y."/>
            <person name="Jogler C."/>
        </authorList>
    </citation>
    <scope>NUCLEOTIDE SEQUENCE [LARGE SCALE GENOMIC DNA]</scope>
    <source>
        <strain evidence="2 3">Pla111</strain>
    </source>
</reference>
<comment type="caution">
    <text evidence="2">The sequence shown here is derived from an EMBL/GenBank/DDBJ whole genome shotgun (WGS) entry which is preliminary data.</text>
</comment>
<evidence type="ECO:0000256" key="1">
    <source>
        <dbReference type="SAM" id="Coils"/>
    </source>
</evidence>
<dbReference type="OrthoDB" id="231813at2"/>
<keyword evidence="1" id="KW-0175">Coiled coil</keyword>
<dbReference type="NCBIfam" id="TIGR03545">
    <property type="entry name" value="TIGR03545 family protein"/>
    <property type="match status" value="1"/>
</dbReference>
<dbReference type="Proteomes" id="UP000318995">
    <property type="component" value="Unassembled WGS sequence"/>
</dbReference>
<keyword evidence="3" id="KW-1185">Reference proteome</keyword>
<evidence type="ECO:0008006" key="4">
    <source>
        <dbReference type="Google" id="ProtNLM"/>
    </source>
</evidence>
<dbReference type="EMBL" id="SJPH01000002">
    <property type="protein sequence ID" value="TWT47622.1"/>
    <property type="molecule type" value="Genomic_DNA"/>
</dbReference>
<accession>A0A5C5WD80</accession>
<evidence type="ECO:0000313" key="3">
    <source>
        <dbReference type="Proteomes" id="UP000318995"/>
    </source>
</evidence>
<dbReference type="AlphaFoldDB" id="A0A5C5WD80"/>
<proteinExistence type="predicted"/>
<name>A0A5C5WD80_9BACT</name>
<gene>
    <name evidence="2" type="ORF">Pla111_12380</name>
</gene>
<dbReference type="InterPro" id="IPR019934">
    <property type="entry name" value="CHP03545"/>
</dbReference>
<dbReference type="RefSeq" id="WP_146572364.1">
    <property type="nucleotide sequence ID" value="NZ_SJPH01000002.1"/>
</dbReference>